<accession>A0A2T0Q2K7</accession>
<reference evidence="1 2" key="1">
    <citation type="submission" date="2018-03" db="EMBL/GenBank/DDBJ databases">
        <title>Genomic Encyclopedia of Archaeal and Bacterial Type Strains, Phase II (KMG-II): from individual species to whole genera.</title>
        <authorList>
            <person name="Goeker M."/>
        </authorList>
    </citation>
    <scope>NUCLEOTIDE SEQUENCE [LARGE SCALE GENOMIC DNA]</scope>
    <source>
        <strain evidence="1 2">DSM 45601</strain>
    </source>
</reference>
<name>A0A2T0Q2K7_9ACTN</name>
<sequence>MAGRIGQSTPSVHVVVTCANRKRQVIPEHLQLHVLHKSNVDRRCDEWVTRLSAMPSTTPASEMYAGEHWQIAKTLDQVAGEHASLWVCSAGYGLIPNDAPISPYAATLAVGQIDSVAGTVEGTRRWWTRLANWPGPRPGYPRSFAELAGADPDRPIVAALSESYLRACSDDLLEAAAKLTDNSLLSIIGPRGRCQAIDEFIVPVSAALRPAIGGSLLSLNVRAAARILEIARDRSVPFRRPHLTQLMAEVTAAAPEERDRRPPGVRLSDDEVRRFIVQSLNRGGPTSATRLLRRLRASGKSCEQVRFKALFDSITASGTLF</sequence>
<protein>
    <submittedName>
        <fullName evidence="1">Uncharacterized protein</fullName>
    </submittedName>
</protein>
<dbReference type="AlphaFoldDB" id="A0A2T0Q2K7"/>
<dbReference type="Proteomes" id="UP000237846">
    <property type="component" value="Unassembled WGS sequence"/>
</dbReference>
<organism evidence="1 2">
    <name type="scientific">Allonocardiopsis opalescens</name>
    <dbReference type="NCBI Taxonomy" id="1144618"/>
    <lineage>
        <taxon>Bacteria</taxon>
        <taxon>Bacillati</taxon>
        <taxon>Actinomycetota</taxon>
        <taxon>Actinomycetes</taxon>
        <taxon>Streptosporangiales</taxon>
        <taxon>Allonocardiopsis</taxon>
    </lineage>
</organism>
<evidence type="ECO:0000313" key="2">
    <source>
        <dbReference type="Proteomes" id="UP000237846"/>
    </source>
</evidence>
<dbReference type="EMBL" id="PVZC01000005">
    <property type="protein sequence ID" value="PRX98019.1"/>
    <property type="molecule type" value="Genomic_DNA"/>
</dbReference>
<proteinExistence type="predicted"/>
<gene>
    <name evidence="1" type="ORF">CLV72_105372</name>
</gene>
<dbReference type="RefSeq" id="WP_211302950.1">
    <property type="nucleotide sequence ID" value="NZ_PVZC01000005.1"/>
</dbReference>
<keyword evidence="2" id="KW-1185">Reference proteome</keyword>
<comment type="caution">
    <text evidence="1">The sequence shown here is derived from an EMBL/GenBank/DDBJ whole genome shotgun (WGS) entry which is preliminary data.</text>
</comment>
<evidence type="ECO:0000313" key="1">
    <source>
        <dbReference type="EMBL" id="PRX98019.1"/>
    </source>
</evidence>